<dbReference type="Pfam" id="PF00533">
    <property type="entry name" value="BRCT"/>
    <property type="match status" value="1"/>
</dbReference>
<evidence type="ECO:0000259" key="11">
    <source>
        <dbReference type="PROSITE" id="PS50172"/>
    </source>
</evidence>
<feature type="domain" description="FCP1 homology" evidence="12">
    <location>
        <begin position="125"/>
        <end position="288"/>
    </location>
</feature>
<evidence type="ECO:0000256" key="5">
    <source>
        <dbReference type="ARBA" id="ARBA00023242"/>
    </source>
</evidence>
<dbReference type="GO" id="GO:0005634">
    <property type="term" value="C:nucleus"/>
    <property type="evidence" value="ECO:0007669"/>
    <property type="project" value="UniProtKB-SubCell"/>
</dbReference>
<dbReference type="Gene3D" id="1.10.287.10">
    <property type="entry name" value="S15/NS1, RNA-binding"/>
    <property type="match status" value="1"/>
</dbReference>
<dbReference type="SUPFAM" id="SSF52113">
    <property type="entry name" value="BRCT domain"/>
    <property type="match status" value="1"/>
</dbReference>
<accession>A0AAW2EIC5</accession>
<evidence type="ECO:0000256" key="8">
    <source>
        <dbReference type="ARBA" id="ARBA00048336"/>
    </source>
</evidence>
<keyword evidence="5 9" id="KW-0539">Nucleus</keyword>
<dbReference type="PANTHER" id="PTHR23081:SF36">
    <property type="entry name" value="RNA POLYMERASE II SUBUNIT A C-TERMINAL DOMAIN PHOSPHATASE"/>
    <property type="match status" value="1"/>
</dbReference>
<dbReference type="EC" id="3.1.3.16" evidence="2 9"/>
<sequence length="846" mass="96206">MVAAGRILLLYQSATPAVDDEKAKEPERKLRATNFGRVKQLLAKEGDVVQPGQVIVLLEGCTHPTVMIDLCAECGADLRIQEANKDGNAFGVSQASVAMVHSIPELKVCPELAEKIGKEDKQRLLTDRKLVLLVDLDQTIVHTTNDNIPPNLKDVFHFQLYGPNSPWYHTRLRPNTRHFLSEMSRLYELHICTFGARIYAHTVASLLDKDGVLFSHRILSRDECFDPASKTANLKALFPCGDDLVCIIDDREDVWQGCGNLVQVKPYHFFRHSGNINAPPGLEKVDIFRPPEPVIEDEPCTNSLENKDNKNDNPLNETEQTSDELYTKEKNHDDEKDEKTENEVKETKKKESENTKVDTEENTETNVQSSTEENTETKVQSSTKENTETNVQSNTEENTETNVQSTEEENKTDKEATQAAPIAKTDKDSKQVTSKQETNILDEDDDDYLLYLEDILRRIHTEFYATLDQENTRKSLRDIIPRVRSQVLEGLYLTFSGLIPTHQKLHQSRAYKVARAFGAEVTQDLTEKTTHLVAIRKGTAKANAARKDSNIKIVNSDWLWTCAERWEHVDERLFPLTTQARGSRVPPPHCSSPERFEDVENESTNSFANFINPLMSFTQEDIEFPLTTQARGSRVSPPHCSSSERFENVKNKSTNSFANFINPLMSFTQEEIEFMDKEVNEDLEDMIFEDEENMDDVEECGTLIRHQSTDSEDSENDTDELSGPERKKRKISNGNSDTHTQDKDDKCDSDDDNNDNEDDDNNDSEDDVTERFNRGENISDYVDLGDNSQDSVDDYDEENEEDEEDNVVLGDNSHDSVDDYDEEDNEDDREWNALGAALERGFLAEL</sequence>
<dbReference type="GO" id="GO:0008420">
    <property type="term" value="F:RNA polymerase II CTD heptapeptide repeat phosphatase activity"/>
    <property type="evidence" value="ECO:0007669"/>
    <property type="project" value="UniProtKB-UniRule"/>
</dbReference>
<dbReference type="InterPro" id="IPR039189">
    <property type="entry name" value="Fcp1"/>
</dbReference>
<evidence type="ECO:0000256" key="6">
    <source>
        <dbReference type="ARBA" id="ARBA00040602"/>
    </source>
</evidence>
<keyword evidence="4" id="KW-0904">Protein phosphatase</keyword>
<dbReference type="FunFam" id="3.40.50.1000:FF:000040">
    <property type="entry name" value="RNA polymerase II subunit A C-terminal domain phosphatase"/>
    <property type="match status" value="1"/>
</dbReference>
<comment type="function">
    <text evidence="9">This promotes the activity of RNA polymerase II.</text>
</comment>
<dbReference type="InterPro" id="IPR001357">
    <property type="entry name" value="BRCT_dom"/>
</dbReference>
<keyword evidence="3 9" id="KW-0378">Hydrolase</keyword>
<dbReference type="InterPro" id="IPR036420">
    <property type="entry name" value="BRCT_dom_sf"/>
</dbReference>
<feature type="compositionally biased region" description="Acidic residues" evidence="10">
    <location>
        <begin position="747"/>
        <end position="768"/>
    </location>
</feature>
<feature type="compositionally biased region" description="Acidic residues" evidence="10">
    <location>
        <begin position="818"/>
        <end position="828"/>
    </location>
</feature>
<comment type="subcellular location">
    <subcellularLocation>
        <location evidence="1 9">Nucleus</location>
    </subcellularLocation>
</comment>
<keyword evidence="14" id="KW-1185">Reference proteome</keyword>
<dbReference type="PANTHER" id="PTHR23081">
    <property type="entry name" value="RNA POLYMERASE II CTD PHOSPHATASE"/>
    <property type="match status" value="1"/>
</dbReference>
<feature type="compositionally biased region" description="Basic and acidic residues" evidence="10">
    <location>
        <begin position="325"/>
        <end position="359"/>
    </location>
</feature>
<dbReference type="InterPro" id="IPR023214">
    <property type="entry name" value="HAD_sf"/>
</dbReference>
<evidence type="ECO:0000256" key="4">
    <source>
        <dbReference type="ARBA" id="ARBA00022912"/>
    </source>
</evidence>
<dbReference type="InterPro" id="IPR011947">
    <property type="entry name" value="FCP1_euk"/>
</dbReference>
<comment type="caution">
    <text evidence="13">The sequence shown here is derived from an EMBL/GenBank/DDBJ whole genome shotgun (WGS) entry which is preliminary data.</text>
</comment>
<feature type="compositionally biased region" description="Polar residues" evidence="10">
    <location>
        <begin position="364"/>
        <end position="405"/>
    </location>
</feature>
<feature type="compositionally biased region" description="Acidic residues" evidence="10">
    <location>
        <begin position="710"/>
        <end position="722"/>
    </location>
</feature>
<evidence type="ECO:0000256" key="1">
    <source>
        <dbReference type="ARBA" id="ARBA00004123"/>
    </source>
</evidence>
<evidence type="ECO:0000256" key="7">
    <source>
        <dbReference type="ARBA" id="ARBA00047761"/>
    </source>
</evidence>
<dbReference type="InterPro" id="IPR004274">
    <property type="entry name" value="FCP1_dom"/>
</dbReference>
<feature type="compositionally biased region" description="Acidic residues" evidence="10">
    <location>
        <begin position="791"/>
        <end position="806"/>
    </location>
</feature>
<dbReference type="Pfam" id="PF03031">
    <property type="entry name" value="NIF"/>
    <property type="match status" value="1"/>
</dbReference>
<gene>
    <name evidence="13" type="ORF">PUN28_017617</name>
</gene>
<dbReference type="PROSITE" id="PS50172">
    <property type="entry name" value="BRCT"/>
    <property type="match status" value="1"/>
</dbReference>
<dbReference type="Proteomes" id="UP001430953">
    <property type="component" value="Unassembled WGS sequence"/>
</dbReference>
<evidence type="ECO:0000256" key="10">
    <source>
        <dbReference type="SAM" id="MobiDB-lite"/>
    </source>
</evidence>
<dbReference type="EMBL" id="JADYXP020000021">
    <property type="protein sequence ID" value="KAL0103483.1"/>
    <property type="molecule type" value="Genomic_DNA"/>
</dbReference>
<dbReference type="CDD" id="cd07521">
    <property type="entry name" value="HAD_FCP1-like"/>
    <property type="match status" value="1"/>
</dbReference>
<organism evidence="13 14">
    <name type="scientific">Cardiocondyla obscurior</name>
    <dbReference type="NCBI Taxonomy" id="286306"/>
    <lineage>
        <taxon>Eukaryota</taxon>
        <taxon>Metazoa</taxon>
        <taxon>Ecdysozoa</taxon>
        <taxon>Arthropoda</taxon>
        <taxon>Hexapoda</taxon>
        <taxon>Insecta</taxon>
        <taxon>Pterygota</taxon>
        <taxon>Neoptera</taxon>
        <taxon>Endopterygota</taxon>
        <taxon>Hymenoptera</taxon>
        <taxon>Apocrita</taxon>
        <taxon>Aculeata</taxon>
        <taxon>Formicoidea</taxon>
        <taxon>Formicidae</taxon>
        <taxon>Myrmicinae</taxon>
        <taxon>Cardiocondyla</taxon>
    </lineage>
</organism>
<evidence type="ECO:0000256" key="3">
    <source>
        <dbReference type="ARBA" id="ARBA00022801"/>
    </source>
</evidence>
<comment type="catalytic activity">
    <reaction evidence="8 9">
        <text>O-phospho-L-threonyl-[protein] + H2O = L-threonyl-[protein] + phosphate</text>
        <dbReference type="Rhea" id="RHEA:47004"/>
        <dbReference type="Rhea" id="RHEA-COMP:11060"/>
        <dbReference type="Rhea" id="RHEA-COMP:11605"/>
        <dbReference type="ChEBI" id="CHEBI:15377"/>
        <dbReference type="ChEBI" id="CHEBI:30013"/>
        <dbReference type="ChEBI" id="CHEBI:43474"/>
        <dbReference type="ChEBI" id="CHEBI:61977"/>
        <dbReference type="EC" id="3.1.3.16"/>
    </reaction>
</comment>
<evidence type="ECO:0000256" key="2">
    <source>
        <dbReference type="ARBA" id="ARBA00013081"/>
    </source>
</evidence>
<dbReference type="AlphaFoldDB" id="A0AAW2EIC5"/>
<dbReference type="Gene3D" id="3.40.50.10190">
    <property type="entry name" value="BRCT domain"/>
    <property type="match status" value="1"/>
</dbReference>
<evidence type="ECO:0000313" key="13">
    <source>
        <dbReference type="EMBL" id="KAL0103483.1"/>
    </source>
</evidence>
<evidence type="ECO:0000313" key="14">
    <source>
        <dbReference type="Proteomes" id="UP001430953"/>
    </source>
</evidence>
<dbReference type="SUPFAM" id="SSF56784">
    <property type="entry name" value="HAD-like"/>
    <property type="match status" value="1"/>
</dbReference>
<feature type="region of interest" description="Disordered" evidence="10">
    <location>
        <begin position="292"/>
        <end position="438"/>
    </location>
</feature>
<dbReference type="NCBIfam" id="TIGR02250">
    <property type="entry name" value="FCP1_euk"/>
    <property type="match status" value="1"/>
</dbReference>
<dbReference type="FunFam" id="3.40.50.10190:FF:000007">
    <property type="entry name" value="RNA polymerase II subunit A C-terminal domain phosphatase"/>
    <property type="match status" value="1"/>
</dbReference>
<feature type="domain" description="BRCT" evidence="11">
    <location>
        <begin position="483"/>
        <end position="576"/>
    </location>
</feature>
<dbReference type="SMART" id="SM00292">
    <property type="entry name" value="BRCT"/>
    <property type="match status" value="1"/>
</dbReference>
<evidence type="ECO:0000256" key="9">
    <source>
        <dbReference type="RuleBase" id="RU366066"/>
    </source>
</evidence>
<comment type="catalytic activity">
    <reaction evidence="7 9">
        <text>O-phospho-L-seryl-[protein] + H2O = L-seryl-[protein] + phosphate</text>
        <dbReference type="Rhea" id="RHEA:20629"/>
        <dbReference type="Rhea" id="RHEA-COMP:9863"/>
        <dbReference type="Rhea" id="RHEA-COMP:11604"/>
        <dbReference type="ChEBI" id="CHEBI:15377"/>
        <dbReference type="ChEBI" id="CHEBI:29999"/>
        <dbReference type="ChEBI" id="CHEBI:43474"/>
        <dbReference type="ChEBI" id="CHEBI:83421"/>
        <dbReference type="EC" id="3.1.3.16"/>
    </reaction>
</comment>
<dbReference type="CDD" id="cd17729">
    <property type="entry name" value="BRCT_CTDP1"/>
    <property type="match status" value="1"/>
</dbReference>
<dbReference type="Gene3D" id="3.40.50.1000">
    <property type="entry name" value="HAD superfamily/HAD-like"/>
    <property type="match status" value="1"/>
</dbReference>
<name>A0AAW2EIC5_9HYME</name>
<feature type="region of interest" description="Disordered" evidence="10">
    <location>
        <begin position="705"/>
        <end position="828"/>
    </location>
</feature>
<reference evidence="13 14" key="1">
    <citation type="submission" date="2023-03" db="EMBL/GenBank/DDBJ databases">
        <title>High recombination rates correlate with genetic variation in Cardiocondyla obscurior ants.</title>
        <authorList>
            <person name="Errbii M."/>
        </authorList>
    </citation>
    <scope>NUCLEOTIDE SEQUENCE [LARGE SCALE GENOMIC DNA]</scope>
    <source>
        <strain evidence="13">Alpha-2009</strain>
        <tissue evidence="13">Whole body</tissue>
    </source>
</reference>
<protein>
    <recommendedName>
        <fullName evidence="6 9">RNA polymerase II subunit A C-terminal domain phosphatase</fullName>
        <ecNumber evidence="2 9">3.1.3.16</ecNumber>
    </recommendedName>
</protein>
<dbReference type="PROSITE" id="PS50969">
    <property type="entry name" value="FCP1"/>
    <property type="match status" value="1"/>
</dbReference>
<proteinExistence type="predicted"/>
<evidence type="ECO:0000259" key="12">
    <source>
        <dbReference type="PROSITE" id="PS50969"/>
    </source>
</evidence>
<dbReference type="SMART" id="SM00577">
    <property type="entry name" value="CPDc"/>
    <property type="match status" value="1"/>
</dbReference>
<dbReference type="InterPro" id="IPR036412">
    <property type="entry name" value="HAD-like_sf"/>
</dbReference>